<dbReference type="GeneID" id="89589231"/>
<dbReference type="Proteomes" id="UP001249945">
    <property type="component" value="Unassembled WGS sequence"/>
</dbReference>
<dbReference type="Gene3D" id="1.10.287.760">
    <property type="entry name" value="YqgQ-like"/>
    <property type="match status" value="1"/>
</dbReference>
<dbReference type="RefSeq" id="WP_034569006.1">
    <property type="nucleotide sequence ID" value="NZ_CBCPJX010000001.1"/>
</dbReference>
<dbReference type="SUPFAM" id="SSF158379">
    <property type="entry name" value="YqgQ-like"/>
    <property type="match status" value="1"/>
</dbReference>
<sequence length="73" mass="8715">MRILYDVQLLLKRFGIYVYVGERLWDIEMMSIELKSLKDSGLIEDDVYIPAALVLRKEHRLEEEKQKNISMDN</sequence>
<dbReference type="InterPro" id="IPR023164">
    <property type="entry name" value="YqgQ-like_sf"/>
</dbReference>
<name>A0AAW8RC12_CARDV</name>
<dbReference type="EMBL" id="JALRMR010000006">
    <property type="protein sequence ID" value="MDT1974064.1"/>
    <property type="molecule type" value="Genomic_DNA"/>
</dbReference>
<protein>
    <submittedName>
        <fullName evidence="1">YqgQ family protein</fullName>
    </submittedName>
</protein>
<dbReference type="Pfam" id="PF06014">
    <property type="entry name" value="YqgQ-like"/>
    <property type="match status" value="1"/>
</dbReference>
<reference evidence="1" key="1">
    <citation type="submission" date="2022-04" db="EMBL/GenBank/DDBJ databases">
        <title>Draft genome sequences of lactic acid bacteria (LAB) strains involved in meat spoilage.</title>
        <authorList>
            <person name="Palevich N."/>
        </authorList>
    </citation>
    <scope>NUCLEOTIDE SEQUENCE</scope>
    <source>
        <strain evidence="1">9-14</strain>
    </source>
</reference>
<evidence type="ECO:0000313" key="2">
    <source>
        <dbReference type="Proteomes" id="UP001249945"/>
    </source>
</evidence>
<dbReference type="KEGG" id="cdj:BFC22_09195"/>
<dbReference type="InterPro" id="IPR009256">
    <property type="entry name" value="YqgQ-like"/>
</dbReference>
<gene>
    <name evidence="1" type="ORF">MX635_06570</name>
</gene>
<proteinExistence type="predicted"/>
<accession>A0AAW8RC12</accession>
<evidence type="ECO:0000313" key="1">
    <source>
        <dbReference type="EMBL" id="MDT1974064.1"/>
    </source>
</evidence>
<comment type="caution">
    <text evidence="1">The sequence shown here is derived from an EMBL/GenBank/DDBJ whole genome shotgun (WGS) entry which is preliminary data.</text>
</comment>
<dbReference type="AlphaFoldDB" id="A0AAW8RC12"/>
<organism evidence="1 2">
    <name type="scientific">Carnobacterium divergens</name>
    <name type="common">Lactobacillus divergens</name>
    <dbReference type="NCBI Taxonomy" id="2748"/>
    <lineage>
        <taxon>Bacteria</taxon>
        <taxon>Bacillati</taxon>
        <taxon>Bacillota</taxon>
        <taxon>Bacilli</taxon>
        <taxon>Lactobacillales</taxon>
        <taxon>Carnobacteriaceae</taxon>
        <taxon>Carnobacterium</taxon>
    </lineage>
</organism>